<evidence type="ECO:0000313" key="1">
    <source>
        <dbReference type="EMBL" id="SDX99109.1"/>
    </source>
</evidence>
<organism evidence="1 2">
    <name type="scientific">Saccharopolyspora shandongensis</name>
    <dbReference type="NCBI Taxonomy" id="418495"/>
    <lineage>
        <taxon>Bacteria</taxon>
        <taxon>Bacillati</taxon>
        <taxon>Actinomycetota</taxon>
        <taxon>Actinomycetes</taxon>
        <taxon>Pseudonocardiales</taxon>
        <taxon>Pseudonocardiaceae</taxon>
        <taxon>Saccharopolyspora</taxon>
    </lineage>
</organism>
<evidence type="ECO:0000313" key="2">
    <source>
        <dbReference type="Proteomes" id="UP000199529"/>
    </source>
</evidence>
<proteinExistence type="predicted"/>
<dbReference type="OrthoDB" id="3578197at2"/>
<dbReference type="EMBL" id="FNOK01000018">
    <property type="protein sequence ID" value="SDX99109.1"/>
    <property type="molecule type" value="Genomic_DNA"/>
</dbReference>
<protein>
    <submittedName>
        <fullName evidence="1">Uncharacterized protein</fullName>
    </submittedName>
</protein>
<reference evidence="2" key="1">
    <citation type="submission" date="2016-10" db="EMBL/GenBank/DDBJ databases">
        <authorList>
            <person name="Varghese N."/>
            <person name="Submissions S."/>
        </authorList>
    </citation>
    <scope>NUCLEOTIDE SEQUENCE [LARGE SCALE GENOMIC DNA]</scope>
    <source>
        <strain evidence="2">CGMCC 4.3530</strain>
    </source>
</reference>
<gene>
    <name evidence="1" type="ORF">SAMN05216215_101873</name>
</gene>
<keyword evidence="2" id="KW-1185">Reference proteome</keyword>
<dbReference type="Proteomes" id="UP000199529">
    <property type="component" value="Unassembled WGS sequence"/>
</dbReference>
<accession>A0A1H3G9U9</accession>
<dbReference type="AlphaFoldDB" id="A0A1H3G9U9"/>
<name>A0A1H3G9U9_9PSEU</name>
<sequence length="94" mass="10235">MHDSAKEGAVLTDESVEEFDRPEVGDVEDGNATLVEWSKARAFLNADPRASTTDLAVLDLATSLGEDRFRLTEMGRAHRRMVRAAMNAALGKAC</sequence>
<dbReference type="RefSeq" id="WP_143061015.1">
    <property type="nucleotide sequence ID" value="NZ_FNOK01000018.1"/>
</dbReference>